<keyword evidence="2" id="KW-0964">Secreted</keyword>
<dbReference type="Proteomes" id="UP000515158">
    <property type="component" value="Unplaced"/>
</dbReference>
<dbReference type="PANTHER" id="PTHR39957">
    <property type="entry name" value="AT09846P1-RELATED"/>
    <property type="match status" value="1"/>
</dbReference>
<dbReference type="SMART" id="SM01318">
    <property type="entry name" value="SVWC"/>
    <property type="match status" value="1"/>
</dbReference>
<protein>
    <submittedName>
        <fullName evidence="5">Uncharacterized protein LOC117646953 isoform X2</fullName>
    </submittedName>
</protein>
<feature type="domain" description="Single" evidence="3">
    <location>
        <begin position="28"/>
        <end position="92"/>
    </location>
</feature>
<sequence>MDRPLQLVAVTTRRRRPWTRLCVAATGCVHKGRRYAAGAVWTTPGACVEQECGEDGAVTTTWCGHFMAGPNCRFVRGNLSAPYPECCPQLRCVKTTA</sequence>
<dbReference type="GO" id="GO:0005576">
    <property type="term" value="C:extracellular region"/>
    <property type="evidence" value="ECO:0007669"/>
    <property type="project" value="UniProtKB-SubCell"/>
</dbReference>
<evidence type="ECO:0000313" key="5">
    <source>
        <dbReference type="RefSeq" id="XP_034244244.1"/>
    </source>
</evidence>
<reference evidence="5" key="1">
    <citation type="submission" date="2025-08" db="UniProtKB">
        <authorList>
            <consortium name="RefSeq"/>
        </authorList>
    </citation>
    <scope>IDENTIFICATION</scope>
    <source>
        <tissue evidence="5">Total insect</tissue>
    </source>
</reference>
<dbReference type="InterPro" id="IPR029277">
    <property type="entry name" value="SVWC_dom"/>
</dbReference>
<evidence type="ECO:0000256" key="1">
    <source>
        <dbReference type="ARBA" id="ARBA00004613"/>
    </source>
</evidence>
<dbReference type="AlphaFoldDB" id="A0A6P8ZPK1"/>
<dbReference type="InterPro" id="IPR053308">
    <property type="entry name" value="Vago-like"/>
</dbReference>
<keyword evidence="4" id="KW-1185">Reference proteome</keyword>
<name>A0A6P8ZPK1_THRPL</name>
<gene>
    <name evidence="5" type="primary">LOC117646953</name>
</gene>
<evidence type="ECO:0000259" key="3">
    <source>
        <dbReference type="SMART" id="SM01318"/>
    </source>
</evidence>
<dbReference type="RefSeq" id="XP_034244244.1">
    <property type="nucleotide sequence ID" value="XM_034388353.1"/>
</dbReference>
<dbReference type="Pfam" id="PF15430">
    <property type="entry name" value="SVWC"/>
    <property type="match status" value="1"/>
</dbReference>
<proteinExistence type="predicted"/>
<evidence type="ECO:0000256" key="2">
    <source>
        <dbReference type="ARBA" id="ARBA00022525"/>
    </source>
</evidence>
<dbReference type="GeneID" id="117646953"/>
<organism evidence="5">
    <name type="scientific">Thrips palmi</name>
    <name type="common">Melon thrips</name>
    <dbReference type="NCBI Taxonomy" id="161013"/>
    <lineage>
        <taxon>Eukaryota</taxon>
        <taxon>Metazoa</taxon>
        <taxon>Ecdysozoa</taxon>
        <taxon>Arthropoda</taxon>
        <taxon>Hexapoda</taxon>
        <taxon>Insecta</taxon>
        <taxon>Pterygota</taxon>
        <taxon>Neoptera</taxon>
        <taxon>Paraneoptera</taxon>
        <taxon>Thysanoptera</taxon>
        <taxon>Terebrantia</taxon>
        <taxon>Thripoidea</taxon>
        <taxon>Thripidae</taxon>
        <taxon>Thrips</taxon>
    </lineage>
</organism>
<accession>A0A6P8ZPK1</accession>
<comment type="subcellular location">
    <subcellularLocation>
        <location evidence="1">Secreted</location>
    </subcellularLocation>
</comment>
<dbReference type="OrthoDB" id="6674808at2759"/>
<dbReference type="PANTHER" id="PTHR39957:SF1">
    <property type="entry name" value="AT09846P1-RELATED"/>
    <property type="match status" value="1"/>
</dbReference>
<evidence type="ECO:0000313" key="4">
    <source>
        <dbReference type="Proteomes" id="UP000515158"/>
    </source>
</evidence>